<evidence type="ECO:0000313" key="2">
    <source>
        <dbReference type="EMBL" id="OQR72333.1"/>
    </source>
</evidence>
<keyword evidence="1" id="KW-1133">Transmembrane helix</keyword>
<accession>A0A1V9XG06</accession>
<keyword evidence="1" id="KW-0812">Transmembrane</keyword>
<reference evidence="2 3" key="1">
    <citation type="journal article" date="2017" name="Gigascience">
        <title>Draft genome of the honey bee ectoparasitic mite, Tropilaelaps mercedesae, is shaped by the parasitic life history.</title>
        <authorList>
            <person name="Dong X."/>
            <person name="Armstrong S.D."/>
            <person name="Xia D."/>
            <person name="Makepeace B.L."/>
            <person name="Darby A.C."/>
            <person name="Kadowaki T."/>
        </authorList>
    </citation>
    <scope>NUCLEOTIDE SEQUENCE [LARGE SCALE GENOMIC DNA]</scope>
    <source>
        <strain evidence="2">Wuxi-XJTLU</strain>
    </source>
</reference>
<gene>
    <name evidence="2" type="ORF">BIW11_10454</name>
</gene>
<organism evidence="2 3">
    <name type="scientific">Tropilaelaps mercedesae</name>
    <dbReference type="NCBI Taxonomy" id="418985"/>
    <lineage>
        <taxon>Eukaryota</taxon>
        <taxon>Metazoa</taxon>
        <taxon>Ecdysozoa</taxon>
        <taxon>Arthropoda</taxon>
        <taxon>Chelicerata</taxon>
        <taxon>Arachnida</taxon>
        <taxon>Acari</taxon>
        <taxon>Parasitiformes</taxon>
        <taxon>Mesostigmata</taxon>
        <taxon>Gamasina</taxon>
        <taxon>Dermanyssoidea</taxon>
        <taxon>Laelapidae</taxon>
        <taxon>Tropilaelaps</taxon>
    </lineage>
</organism>
<sequence>MAKVAPKNVVHKLGVRSKSFEAIPLTHDEATTPFYSASTAGYKYSVKDTLDDEHKAALDERCVVALAVVFLVSIAFGIMVVAYLQPDLSTKLW</sequence>
<keyword evidence="3" id="KW-1185">Reference proteome</keyword>
<feature type="transmembrane region" description="Helical" evidence="1">
    <location>
        <begin position="63"/>
        <end position="84"/>
    </location>
</feature>
<dbReference type="AlphaFoldDB" id="A0A1V9XG06"/>
<evidence type="ECO:0000256" key="1">
    <source>
        <dbReference type="SAM" id="Phobius"/>
    </source>
</evidence>
<dbReference type="EMBL" id="MNPL01011994">
    <property type="protein sequence ID" value="OQR72333.1"/>
    <property type="molecule type" value="Genomic_DNA"/>
</dbReference>
<dbReference type="InParanoid" id="A0A1V9XG06"/>
<keyword evidence="1" id="KW-0472">Membrane</keyword>
<protein>
    <submittedName>
        <fullName evidence="2">Uncharacterized protein</fullName>
    </submittedName>
</protein>
<proteinExistence type="predicted"/>
<comment type="caution">
    <text evidence="2">The sequence shown here is derived from an EMBL/GenBank/DDBJ whole genome shotgun (WGS) entry which is preliminary data.</text>
</comment>
<dbReference type="Proteomes" id="UP000192247">
    <property type="component" value="Unassembled WGS sequence"/>
</dbReference>
<evidence type="ECO:0000313" key="3">
    <source>
        <dbReference type="Proteomes" id="UP000192247"/>
    </source>
</evidence>
<name>A0A1V9XG06_9ACAR</name>